<evidence type="ECO:0000256" key="1">
    <source>
        <dbReference type="ARBA" id="ARBA00023125"/>
    </source>
</evidence>
<evidence type="ECO:0000313" key="2">
    <source>
        <dbReference type="EMBL" id="OOZ39682.1"/>
    </source>
</evidence>
<proteinExistence type="predicted"/>
<evidence type="ECO:0008006" key="4">
    <source>
        <dbReference type="Google" id="ProtNLM"/>
    </source>
</evidence>
<evidence type="ECO:0000313" key="3">
    <source>
        <dbReference type="Proteomes" id="UP000190198"/>
    </source>
</evidence>
<dbReference type="Gene3D" id="1.10.150.130">
    <property type="match status" value="1"/>
</dbReference>
<gene>
    <name evidence="2" type="ORF">BOW52_07000</name>
</gene>
<comment type="caution">
    <text evidence="2">The sequence shown here is derived from an EMBL/GenBank/DDBJ whole genome shotgun (WGS) entry which is preliminary data.</text>
</comment>
<sequence length="169" mass="19484">MSPRKRKFDRDLPQRVYKHGKKYRFVPKKGKKIVLGETKVEALRKYAELYADAGLLTMEGVLEKYRLEELPKKAIKTQKDQSAQLDRLSAAIGHIPPESLTPQLVTQYLDYRGKTAQIAANRELALVRHVCKVCVARWGFMPNNPCREVQAFTRNREIESSPTKNFVHC</sequence>
<organism evidence="2 3">
    <name type="scientific">Solemya elarraichensis gill symbiont</name>
    <dbReference type="NCBI Taxonomy" id="1918949"/>
    <lineage>
        <taxon>Bacteria</taxon>
        <taxon>Pseudomonadati</taxon>
        <taxon>Pseudomonadota</taxon>
        <taxon>Gammaproteobacteria</taxon>
        <taxon>sulfur-oxidizing symbionts</taxon>
    </lineage>
</organism>
<dbReference type="AlphaFoldDB" id="A0A1T2L3P2"/>
<dbReference type="GO" id="GO:0003677">
    <property type="term" value="F:DNA binding"/>
    <property type="evidence" value="ECO:0007669"/>
    <property type="project" value="UniProtKB-KW"/>
</dbReference>
<keyword evidence="1" id="KW-0238">DNA-binding</keyword>
<name>A0A1T2L3P2_9GAMM</name>
<keyword evidence="3" id="KW-1185">Reference proteome</keyword>
<reference evidence="2 3" key="1">
    <citation type="submission" date="2016-11" db="EMBL/GenBank/DDBJ databases">
        <title>Mixed transmission modes and dynamic genome evolution in an obligate animal-bacterial symbiosis.</title>
        <authorList>
            <person name="Russell S.L."/>
            <person name="Corbett-Detig R.B."/>
            <person name="Cavanaugh C.M."/>
        </authorList>
    </citation>
    <scope>NUCLEOTIDE SEQUENCE [LARGE SCALE GENOMIC DNA]</scope>
    <source>
        <strain evidence="2">Sp-SM6</strain>
    </source>
</reference>
<dbReference type="Proteomes" id="UP000190198">
    <property type="component" value="Unassembled WGS sequence"/>
</dbReference>
<accession>A0A1T2L3P2</accession>
<dbReference type="EMBL" id="MPRK01000118">
    <property type="protein sequence ID" value="OOZ39682.1"/>
    <property type="molecule type" value="Genomic_DNA"/>
</dbReference>
<dbReference type="InterPro" id="IPR011010">
    <property type="entry name" value="DNA_brk_join_enz"/>
</dbReference>
<dbReference type="RefSeq" id="WP_078477062.1">
    <property type="nucleotide sequence ID" value="NZ_MPRK01000118.1"/>
</dbReference>
<dbReference type="InterPro" id="IPR010998">
    <property type="entry name" value="Integrase_recombinase_N"/>
</dbReference>
<dbReference type="SUPFAM" id="SSF56349">
    <property type="entry name" value="DNA breaking-rejoining enzymes"/>
    <property type="match status" value="1"/>
</dbReference>
<protein>
    <recommendedName>
        <fullName evidence="4">Core-binding (CB) domain-containing protein</fullName>
    </recommendedName>
</protein>
<dbReference type="OrthoDB" id="6173494at2"/>